<dbReference type="PANTHER" id="PTHR37526">
    <property type="entry name" value="PROTEIN TUSB"/>
    <property type="match status" value="1"/>
</dbReference>
<gene>
    <name evidence="1" type="ORF">GCM10009114_01900</name>
</gene>
<comment type="caution">
    <text evidence="1">The sequence shown here is derived from an EMBL/GenBank/DDBJ whole genome shotgun (WGS) entry which is preliminary data.</text>
</comment>
<dbReference type="InterPro" id="IPR007215">
    <property type="entry name" value="Sulphur_relay_TusB/DsrH"/>
</dbReference>
<dbReference type="NCBIfam" id="TIGR03011">
    <property type="entry name" value="sulf_tusB_dsrH"/>
    <property type="match status" value="1"/>
</dbReference>
<dbReference type="EMBL" id="BAAAFD010000001">
    <property type="protein sequence ID" value="GAA0852326.1"/>
    <property type="molecule type" value="Genomic_DNA"/>
</dbReference>
<evidence type="ECO:0008006" key="3">
    <source>
        <dbReference type="Google" id="ProtNLM"/>
    </source>
</evidence>
<dbReference type="PANTHER" id="PTHR37526:SF1">
    <property type="entry name" value="PROTEIN TUSB"/>
    <property type="match status" value="1"/>
</dbReference>
<evidence type="ECO:0000313" key="2">
    <source>
        <dbReference type="Proteomes" id="UP001500359"/>
    </source>
</evidence>
<keyword evidence="2" id="KW-1185">Reference proteome</keyword>
<sequence length="96" mass="10870">MILHKFTGSPFTSTQIADALDKISTQDSVILTLEAVYACLQPELLNSILNTTSKLYFIADDLVARGLILTNERAYVIDYHQFVSLVEQHHNVMSWQ</sequence>
<accession>A0ABN1LCK5</accession>
<name>A0ABN1LCK5_9ALTE</name>
<organism evidence="1 2">
    <name type="scientific">Aliiglaciecola litoralis</name>
    <dbReference type="NCBI Taxonomy" id="582857"/>
    <lineage>
        <taxon>Bacteria</taxon>
        <taxon>Pseudomonadati</taxon>
        <taxon>Pseudomonadota</taxon>
        <taxon>Gammaproteobacteria</taxon>
        <taxon>Alteromonadales</taxon>
        <taxon>Alteromonadaceae</taxon>
        <taxon>Aliiglaciecola</taxon>
    </lineage>
</organism>
<dbReference type="SUPFAM" id="SSF75169">
    <property type="entry name" value="DsrEFH-like"/>
    <property type="match status" value="1"/>
</dbReference>
<dbReference type="InterPro" id="IPR027396">
    <property type="entry name" value="DsrEFH-like"/>
</dbReference>
<dbReference type="Gene3D" id="3.40.1260.10">
    <property type="entry name" value="DsrEFH-like"/>
    <property type="match status" value="1"/>
</dbReference>
<protein>
    <recommendedName>
        <fullName evidence="3">Sulfurtransferase complex subunit TusB</fullName>
    </recommendedName>
</protein>
<dbReference type="Pfam" id="PF04077">
    <property type="entry name" value="DsrH"/>
    <property type="match status" value="1"/>
</dbReference>
<dbReference type="Proteomes" id="UP001500359">
    <property type="component" value="Unassembled WGS sequence"/>
</dbReference>
<reference evidence="1 2" key="1">
    <citation type="journal article" date="2019" name="Int. J. Syst. Evol. Microbiol.">
        <title>The Global Catalogue of Microorganisms (GCM) 10K type strain sequencing project: providing services to taxonomists for standard genome sequencing and annotation.</title>
        <authorList>
            <consortium name="The Broad Institute Genomics Platform"/>
            <consortium name="The Broad Institute Genome Sequencing Center for Infectious Disease"/>
            <person name="Wu L."/>
            <person name="Ma J."/>
        </authorList>
    </citation>
    <scope>NUCLEOTIDE SEQUENCE [LARGE SCALE GENOMIC DNA]</scope>
    <source>
        <strain evidence="1 2">JCM 15896</strain>
    </source>
</reference>
<evidence type="ECO:0000313" key="1">
    <source>
        <dbReference type="EMBL" id="GAA0852326.1"/>
    </source>
</evidence>
<dbReference type="RefSeq" id="WP_343855706.1">
    <property type="nucleotide sequence ID" value="NZ_BAAAFD010000001.1"/>
</dbReference>
<proteinExistence type="predicted"/>